<sequence>MRSLACAVLLLSSLLGSEGIVLDPSLSVANLPGAQAQASNPPEPKIALAPSTPSANPPVEKGNLSTIVPSGPQNAPNRVMPPKVSSSAG</sequence>
<accession>A0A8J5TG71</accession>
<protein>
    <submittedName>
        <fullName evidence="3">Uncharacterized protein</fullName>
    </submittedName>
</protein>
<evidence type="ECO:0000313" key="3">
    <source>
        <dbReference type="EMBL" id="KAG8076131.1"/>
    </source>
</evidence>
<reference evidence="3" key="1">
    <citation type="journal article" date="2021" name="bioRxiv">
        <title>Whole Genome Assembly and Annotation of Northern Wild Rice, Zizania palustris L., Supports a Whole Genome Duplication in the Zizania Genus.</title>
        <authorList>
            <person name="Haas M."/>
            <person name="Kono T."/>
            <person name="Macchietto M."/>
            <person name="Millas R."/>
            <person name="McGilp L."/>
            <person name="Shao M."/>
            <person name="Duquette J."/>
            <person name="Hirsch C.N."/>
            <person name="Kimball J."/>
        </authorList>
    </citation>
    <scope>NUCLEOTIDE SEQUENCE</scope>
    <source>
        <tissue evidence="3">Fresh leaf tissue</tissue>
    </source>
</reference>
<feature type="compositionally biased region" description="Polar residues" evidence="1">
    <location>
        <begin position="63"/>
        <end position="76"/>
    </location>
</feature>
<evidence type="ECO:0000256" key="2">
    <source>
        <dbReference type="SAM" id="SignalP"/>
    </source>
</evidence>
<name>A0A8J5TG71_ZIZPA</name>
<dbReference type="Proteomes" id="UP000729402">
    <property type="component" value="Unassembled WGS sequence"/>
</dbReference>
<feature type="chain" id="PRO_5035243938" evidence="2">
    <location>
        <begin position="20"/>
        <end position="89"/>
    </location>
</feature>
<evidence type="ECO:0000313" key="4">
    <source>
        <dbReference type="Proteomes" id="UP000729402"/>
    </source>
</evidence>
<keyword evidence="2" id="KW-0732">Signal</keyword>
<reference evidence="3" key="2">
    <citation type="submission" date="2021-02" db="EMBL/GenBank/DDBJ databases">
        <authorList>
            <person name="Kimball J.A."/>
            <person name="Haas M.W."/>
            <person name="Macchietto M."/>
            <person name="Kono T."/>
            <person name="Duquette J."/>
            <person name="Shao M."/>
        </authorList>
    </citation>
    <scope>NUCLEOTIDE SEQUENCE</scope>
    <source>
        <tissue evidence="3">Fresh leaf tissue</tissue>
    </source>
</reference>
<keyword evidence="4" id="KW-1185">Reference proteome</keyword>
<gene>
    <name evidence="3" type="ORF">GUJ93_ZPchr0006g44093</name>
</gene>
<dbReference type="EMBL" id="JAAALK010000283">
    <property type="protein sequence ID" value="KAG8076131.1"/>
    <property type="molecule type" value="Genomic_DNA"/>
</dbReference>
<organism evidence="3 4">
    <name type="scientific">Zizania palustris</name>
    <name type="common">Northern wild rice</name>
    <dbReference type="NCBI Taxonomy" id="103762"/>
    <lineage>
        <taxon>Eukaryota</taxon>
        <taxon>Viridiplantae</taxon>
        <taxon>Streptophyta</taxon>
        <taxon>Embryophyta</taxon>
        <taxon>Tracheophyta</taxon>
        <taxon>Spermatophyta</taxon>
        <taxon>Magnoliopsida</taxon>
        <taxon>Liliopsida</taxon>
        <taxon>Poales</taxon>
        <taxon>Poaceae</taxon>
        <taxon>BOP clade</taxon>
        <taxon>Oryzoideae</taxon>
        <taxon>Oryzeae</taxon>
        <taxon>Zizaniinae</taxon>
        <taxon>Zizania</taxon>
    </lineage>
</organism>
<feature type="signal peptide" evidence="2">
    <location>
        <begin position="1"/>
        <end position="19"/>
    </location>
</feature>
<comment type="caution">
    <text evidence="3">The sequence shown here is derived from an EMBL/GenBank/DDBJ whole genome shotgun (WGS) entry which is preliminary data.</text>
</comment>
<evidence type="ECO:0000256" key="1">
    <source>
        <dbReference type="SAM" id="MobiDB-lite"/>
    </source>
</evidence>
<dbReference type="AlphaFoldDB" id="A0A8J5TG71"/>
<proteinExistence type="predicted"/>
<feature type="region of interest" description="Disordered" evidence="1">
    <location>
        <begin position="33"/>
        <end position="89"/>
    </location>
</feature>